<gene>
    <name evidence="1" type="ORF">GMARGA_LOCUS460</name>
</gene>
<sequence length="120" mass="13623">MAISAHIEKTIAKLKTQMERAKIEGEQSQVVPVENLKHKADSQRLCQKINTFLEDLRQPRLLIDKRTGQAAQLPYYFSLGALIEKKACKELIIYIEPLEAQAIAHQEIEEILELINLTGA</sequence>
<protein>
    <submittedName>
        <fullName evidence="1">31427_t:CDS:1</fullName>
    </submittedName>
</protein>
<dbReference type="Proteomes" id="UP000789901">
    <property type="component" value="Unassembled WGS sequence"/>
</dbReference>
<evidence type="ECO:0000313" key="2">
    <source>
        <dbReference type="Proteomes" id="UP000789901"/>
    </source>
</evidence>
<reference evidence="1 2" key="1">
    <citation type="submission" date="2021-06" db="EMBL/GenBank/DDBJ databases">
        <authorList>
            <person name="Kallberg Y."/>
            <person name="Tangrot J."/>
            <person name="Rosling A."/>
        </authorList>
    </citation>
    <scope>NUCLEOTIDE SEQUENCE [LARGE SCALE GENOMIC DNA]</scope>
    <source>
        <strain evidence="1 2">120-4 pot B 10/14</strain>
    </source>
</reference>
<organism evidence="1 2">
    <name type="scientific">Gigaspora margarita</name>
    <dbReference type="NCBI Taxonomy" id="4874"/>
    <lineage>
        <taxon>Eukaryota</taxon>
        <taxon>Fungi</taxon>
        <taxon>Fungi incertae sedis</taxon>
        <taxon>Mucoromycota</taxon>
        <taxon>Glomeromycotina</taxon>
        <taxon>Glomeromycetes</taxon>
        <taxon>Diversisporales</taxon>
        <taxon>Gigasporaceae</taxon>
        <taxon>Gigaspora</taxon>
    </lineage>
</organism>
<comment type="caution">
    <text evidence="1">The sequence shown here is derived from an EMBL/GenBank/DDBJ whole genome shotgun (WGS) entry which is preliminary data.</text>
</comment>
<keyword evidence="2" id="KW-1185">Reference proteome</keyword>
<dbReference type="EMBL" id="CAJVQB010000078">
    <property type="protein sequence ID" value="CAG8464264.1"/>
    <property type="molecule type" value="Genomic_DNA"/>
</dbReference>
<evidence type="ECO:0000313" key="1">
    <source>
        <dbReference type="EMBL" id="CAG8464264.1"/>
    </source>
</evidence>
<accession>A0ABM8VWJ6</accession>
<name>A0ABM8VWJ6_GIGMA</name>
<proteinExistence type="predicted"/>